<feature type="domain" description="Phosphoesterase HXTX" evidence="2">
    <location>
        <begin position="1"/>
        <end position="77"/>
    </location>
</feature>
<dbReference type="GO" id="GO:0004113">
    <property type="term" value="F:2',3'-cyclic-nucleotide 3'-phosphodiesterase activity"/>
    <property type="evidence" value="ECO:0007669"/>
    <property type="project" value="InterPro"/>
</dbReference>
<sequence>ERLGQLQGKLKSTENRIRWVNPSLIHLTMKFLGEVKEKNLEKVIQTAQNAAGRFSLFKMKIGKMGVFPSFSSPRVIWVGIEGGKDKLETLAAELEEKLSQQGFSRSSRKWTSHLTLGRVKVLKEKEKLKALLLQYCKEVEGIEVKVKSLSVIKSELTPQGAIYTILERIPLQSVNRN</sequence>
<dbReference type="NCBIfam" id="TIGR02258">
    <property type="entry name" value="2_5_ligase"/>
    <property type="match status" value="1"/>
</dbReference>
<reference evidence="3" key="1">
    <citation type="journal article" date="2014" name="Front. Microbiol.">
        <title>High frequency of phylogenetically diverse reductive dehalogenase-homologous genes in deep subseafloor sedimentary metagenomes.</title>
        <authorList>
            <person name="Kawai M."/>
            <person name="Futagami T."/>
            <person name="Toyoda A."/>
            <person name="Takaki Y."/>
            <person name="Nishi S."/>
            <person name="Hori S."/>
            <person name="Arai W."/>
            <person name="Tsubouchi T."/>
            <person name="Morono Y."/>
            <person name="Uchiyama I."/>
            <person name="Ito T."/>
            <person name="Fujiyama A."/>
            <person name="Inagaki F."/>
            <person name="Takami H."/>
        </authorList>
    </citation>
    <scope>NUCLEOTIDE SEQUENCE</scope>
    <source>
        <strain evidence="3">Expedition CK06-06</strain>
    </source>
</reference>
<evidence type="ECO:0000313" key="3">
    <source>
        <dbReference type="EMBL" id="GAH53524.1"/>
    </source>
</evidence>
<dbReference type="PANTHER" id="PTHR35561">
    <property type="entry name" value="RNA 2',3'-CYCLIC PHOSPHODIESTERASE"/>
    <property type="match status" value="1"/>
</dbReference>
<dbReference type="SUPFAM" id="SSF55144">
    <property type="entry name" value="LigT-like"/>
    <property type="match status" value="1"/>
</dbReference>
<dbReference type="InterPro" id="IPR009097">
    <property type="entry name" value="Cyclic_Pdiesterase"/>
</dbReference>
<dbReference type="InterPro" id="IPR004175">
    <property type="entry name" value="RNA_CPDase"/>
</dbReference>
<keyword evidence="1" id="KW-0378">Hydrolase</keyword>
<dbReference type="InterPro" id="IPR014051">
    <property type="entry name" value="Phosphoesterase_HXTX"/>
</dbReference>
<accession>X1HI87</accession>
<gene>
    <name evidence="3" type="ORF">S03H2_32119</name>
</gene>
<evidence type="ECO:0000259" key="2">
    <source>
        <dbReference type="Pfam" id="PF02834"/>
    </source>
</evidence>
<dbReference type="Gene3D" id="3.90.1140.10">
    <property type="entry name" value="Cyclic phosphodiesterase"/>
    <property type="match status" value="1"/>
</dbReference>
<organism evidence="3">
    <name type="scientific">marine sediment metagenome</name>
    <dbReference type="NCBI Taxonomy" id="412755"/>
    <lineage>
        <taxon>unclassified sequences</taxon>
        <taxon>metagenomes</taxon>
        <taxon>ecological metagenomes</taxon>
    </lineage>
</organism>
<comment type="caution">
    <text evidence="3">The sequence shown here is derived from an EMBL/GenBank/DDBJ whole genome shotgun (WGS) entry which is preliminary data.</text>
</comment>
<dbReference type="GO" id="GO:0008664">
    <property type="term" value="F:RNA 2',3'-cyclic 3'-phosphodiesterase activity"/>
    <property type="evidence" value="ECO:0007669"/>
    <property type="project" value="InterPro"/>
</dbReference>
<evidence type="ECO:0000256" key="1">
    <source>
        <dbReference type="ARBA" id="ARBA00022801"/>
    </source>
</evidence>
<dbReference type="AlphaFoldDB" id="X1HI87"/>
<protein>
    <recommendedName>
        <fullName evidence="2">Phosphoesterase HXTX domain-containing protein</fullName>
    </recommendedName>
</protein>
<dbReference type="EMBL" id="BARU01019505">
    <property type="protein sequence ID" value="GAH53524.1"/>
    <property type="molecule type" value="Genomic_DNA"/>
</dbReference>
<name>X1HI87_9ZZZZ</name>
<proteinExistence type="inferred from homology"/>
<dbReference type="HAMAP" id="MF_01940">
    <property type="entry name" value="RNA_CPDase"/>
    <property type="match status" value="1"/>
</dbReference>
<dbReference type="Pfam" id="PF02834">
    <property type="entry name" value="LigT_PEase"/>
    <property type="match status" value="2"/>
</dbReference>
<feature type="domain" description="Phosphoesterase HXTX" evidence="2">
    <location>
        <begin position="82"/>
        <end position="163"/>
    </location>
</feature>
<feature type="non-terminal residue" evidence="3">
    <location>
        <position position="1"/>
    </location>
</feature>
<dbReference type="PANTHER" id="PTHR35561:SF1">
    <property type="entry name" value="RNA 2',3'-CYCLIC PHOSPHODIESTERASE"/>
    <property type="match status" value="1"/>
</dbReference>